<feature type="domain" description="Endonuclease/exonuclease/phosphatase" evidence="1">
    <location>
        <begin position="74"/>
        <end position="270"/>
    </location>
</feature>
<name>A0ABD0MPS9_CIRMR</name>
<dbReference type="AlphaFoldDB" id="A0ABD0MPS9"/>
<dbReference type="EMBL" id="JAMKFB020000193">
    <property type="protein sequence ID" value="KAL0152078.1"/>
    <property type="molecule type" value="Genomic_DNA"/>
</dbReference>
<dbReference type="InterPro" id="IPR005135">
    <property type="entry name" value="Endo/exonuclease/phosphatase"/>
</dbReference>
<evidence type="ECO:0000259" key="1">
    <source>
        <dbReference type="Pfam" id="PF03372"/>
    </source>
</evidence>
<dbReference type="InterPro" id="IPR036691">
    <property type="entry name" value="Endo/exonu/phosph_ase_sf"/>
</dbReference>
<reference evidence="2 3" key="1">
    <citation type="submission" date="2024-05" db="EMBL/GenBank/DDBJ databases">
        <title>Genome sequencing and assembly of Indian major carp, Cirrhinus mrigala (Hamilton, 1822).</title>
        <authorList>
            <person name="Mohindra V."/>
            <person name="Chowdhury L.M."/>
            <person name="Lal K."/>
            <person name="Jena J.K."/>
        </authorList>
    </citation>
    <scope>NUCLEOTIDE SEQUENCE [LARGE SCALE GENOMIC DNA]</scope>
    <source>
        <strain evidence="2">CM1030</strain>
        <tissue evidence="2">Blood</tissue>
    </source>
</reference>
<dbReference type="Proteomes" id="UP001529510">
    <property type="component" value="Unassembled WGS sequence"/>
</dbReference>
<dbReference type="PANTHER" id="PTHR33776">
    <property type="entry name" value="ENDO/EXONUCLEASE/PHOSPHATASE DOMAIN-CONTAINING PROTEIN"/>
    <property type="match status" value="1"/>
</dbReference>
<dbReference type="Gene3D" id="3.60.10.10">
    <property type="entry name" value="Endonuclease/exonuclease/phosphatase"/>
    <property type="match status" value="1"/>
</dbReference>
<dbReference type="Pfam" id="PF03372">
    <property type="entry name" value="Exo_endo_phos"/>
    <property type="match status" value="1"/>
</dbReference>
<evidence type="ECO:0000313" key="3">
    <source>
        <dbReference type="Proteomes" id="UP001529510"/>
    </source>
</evidence>
<dbReference type="SUPFAM" id="SSF56219">
    <property type="entry name" value="DNase I-like"/>
    <property type="match status" value="1"/>
</dbReference>
<comment type="caution">
    <text evidence="2">The sequence shown here is derived from an EMBL/GenBank/DDBJ whole genome shotgun (WGS) entry which is preliminary data.</text>
</comment>
<proteinExistence type="predicted"/>
<accession>A0ABD0MPS9</accession>
<dbReference type="PANTHER" id="PTHR33776:SF3">
    <property type="entry name" value="PHD-TYPE DOMAIN-CONTAINING PROTEIN"/>
    <property type="match status" value="1"/>
</dbReference>
<sequence>TAALHSSFRSPLPLIALTSSSIPSIWSNCSDIRYSMLPANHRGISPTALITVSPSLSALHIHNDCALRPALALFNCRSLTNKATVLSTLLTEKDLDFLLLTETWQIPNDYFHLNLLTPSGYSYLAKPRLTSRGGGLAAVYRSNIPVKTIDFHATSTFEYLVLKISGTFPMIAILLYRPPKSMSNFFTELHELLTLTCAMSSSVILFGDFNIHVNKDCADSRELMSVFECLNLVQHIHFPTHLKGHTLDLICTPGLCNVSVYGSQIGLSDHLLIKLNCEMPLPRLR</sequence>
<evidence type="ECO:0000313" key="2">
    <source>
        <dbReference type="EMBL" id="KAL0152078.1"/>
    </source>
</evidence>
<protein>
    <recommendedName>
        <fullName evidence="1">Endonuclease/exonuclease/phosphatase domain-containing protein</fullName>
    </recommendedName>
</protein>
<feature type="non-terminal residue" evidence="2">
    <location>
        <position position="285"/>
    </location>
</feature>
<organism evidence="2 3">
    <name type="scientific">Cirrhinus mrigala</name>
    <name type="common">Mrigala</name>
    <dbReference type="NCBI Taxonomy" id="683832"/>
    <lineage>
        <taxon>Eukaryota</taxon>
        <taxon>Metazoa</taxon>
        <taxon>Chordata</taxon>
        <taxon>Craniata</taxon>
        <taxon>Vertebrata</taxon>
        <taxon>Euteleostomi</taxon>
        <taxon>Actinopterygii</taxon>
        <taxon>Neopterygii</taxon>
        <taxon>Teleostei</taxon>
        <taxon>Ostariophysi</taxon>
        <taxon>Cypriniformes</taxon>
        <taxon>Cyprinidae</taxon>
        <taxon>Labeoninae</taxon>
        <taxon>Labeonini</taxon>
        <taxon>Cirrhinus</taxon>
    </lineage>
</organism>
<keyword evidence="3" id="KW-1185">Reference proteome</keyword>
<gene>
    <name evidence="2" type="ORF">M9458_052632</name>
</gene>
<feature type="non-terminal residue" evidence="2">
    <location>
        <position position="1"/>
    </location>
</feature>